<dbReference type="InterPro" id="IPR014729">
    <property type="entry name" value="Rossmann-like_a/b/a_fold"/>
</dbReference>
<evidence type="ECO:0000313" key="3">
    <source>
        <dbReference type="EMBL" id="MFC4248491.1"/>
    </source>
</evidence>
<comment type="similarity">
    <text evidence="1">Belongs to the universal stress protein A family.</text>
</comment>
<dbReference type="InterPro" id="IPR006015">
    <property type="entry name" value="Universal_stress_UspA"/>
</dbReference>
<dbReference type="AlphaFoldDB" id="A0ABD5P3F9"/>
<dbReference type="InterPro" id="IPR006016">
    <property type="entry name" value="UspA"/>
</dbReference>
<dbReference type="EMBL" id="JBHSDJ010000123">
    <property type="protein sequence ID" value="MFC4248491.1"/>
    <property type="molecule type" value="Genomic_DNA"/>
</dbReference>
<sequence>MRAVFATDLSEASTAAISTQACLECLNRIGIDEVHLVTVISSNVHYGMPGFDLDSQRRKALENQRAFFEEEGFDVEMHVVRGTPHRRINDVAKRVGADMIVVGSKGQSPLERRLIGSTARNVARTSVRPLLIERIVEEDDGHEVAREHLFQRVLYATDFSENADRAFDQFRVLKNATEEATLVHVSDREQQEAGISTEEARERLESMADDLESYGIDTTIDVREDEPVEGILAAEEEYDPTVILMGSRGQSRLRRLLIGSVSESVTARAKSNVLIVPPTQR</sequence>
<feature type="domain" description="UspA" evidence="2">
    <location>
        <begin position="2"/>
        <end position="132"/>
    </location>
</feature>
<dbReference type="PANTHER" id="PTHR46268">
    <property type="entry name" value="STRESS RESPONSE PROTEIN NHAX"/>
    <property type="match status" value="1"/>
</dbReference>
<evidence type="ECO:0000256" key="1">
    <source>
        <dbReference type="ARBA" id="ARBA00008791"/>
    </source>
</evidence>
<dbReference type="PRINTS" id="PR01438">
    <property type="entry name" value="UNVRSLSTRESS"/>
</dbReference>
<gene>
    <name evidence="3" type="ORF">ACFOZ7_16400</name>
</gene>
<dbReference type="CDD" id="cd00293">
    <property type="entry name" value="USP-like"/>
    <property type="match status" value="2"/>
</dbReference>
<evidence type="ECO:0000313" key="4">
    <source>
        <dbReference type="Proteomes" id="UP001595821"/>
    </source>
</evidence>
<comment type="caution">
    <text evidence="3">The sequence shown here is derived from an EMBL/GenBank/DDBJ whole genome shotgun (WGS) entry which is preliminary data.</text>
</comment>
<organism evidence="3 4">
    <name type="scientific">Natribaculum luteum</name>
    <dbReference type="NCBI Taxonomy" id="1586232"/>
    <lineage>
        <taxon>Archaea</taxon>
        <taxon>Methanobacteriati</taxon>
        <taxon>Methanobacteriota</taxon>
        <taxon>Stenosarchaea group</taxon>
        <taxon>Halobacteria</taxon>
        <taxon>Halobacteriales</taxon>
        <taxon>Natrialbaceae</taxon>
        <taxon>Natribaculum</taxon>
    </lineage>
</organism>
<reference evidence="3 4" key="1">
    <citation type="journal article" date="2014" name="Int. J. Syst. Evol. Microbiol.">
        <title>Complete genome sequence of Corynebacterium casei LMG S-19264T (=DSM 44701T), isolated from a smear-ripened cheese.</title>
        <authorList>
            <consortium name="US DOE Joint Genome Institute (JGI-PGF)"/>
            <person name="Walter F."/>
            <person name="Albersmeier A."/>
            <person name="Kalinowski J."/>
            <person name="Ruckert C."/>
        </authorList>
    </citation>
    <scope>NUCLEOTIDE SEQUENCE [LARGE SCALE GENOMIC DNA]</scope>
    <source>
        <strain evidence="3 4">IBRC-M 10912</strain>
    </source>
</reference>
<name>A0ABD5P3F9_9EURY</name>
<dbReference type="Pfam" id="PF00582">
    <property type="entry name" value="Usp"/>
    <property type="match status" value="2"/>
</dbReference>
<dbReference type="PANTHER" id="PTHR46268:SF6">
    <property type="entry name" value="UNIVERSAL STRESS PROTEIN UP12"/>
    <property type="match status" value="1"/>
</dbReference>
<accession>A0ABD5P3F9</accession>
<dbReference type="SUPFAM" id="SSF52402">
    <property type="entry name" value="Adenine nucleotide alpha hydrolases-like"/>
    <property type="match status" value="2"/>
</dbReference>
<dbReference type="GeneID" id="71855644"/>
<dbReference type="RefSeq" id="WP_246970393.1">
    <property type="nucleotide sequence ID" value="NZ_CP095397.1"/>
</dbReference>
<dbReference type="PROSITE" id="PS51257">
    <property type="entry name" value="PROKAR_LIPOPROTEIN"/>
    <property type="match status" value="1"/>
</dbReference>
<dbReference type="Gene3D" id="3.40.50.620">
    <property type="entry name" value="HUPs"/>
    <property type="match status" value="2"/>
</dbReference>
<dbReference type="Proteomes" id="UP001595821">
    <property type="component" value="Unassembled WGS sequence"/>
</dbReference>
<protein>
    <submittedName>
        <fullName evidence="3">Universal stress protein</fullName>
    </submittedName>
</protein>
<proteinExistence type="inferred from homology"/>
<evidence type="ECO:0000259" key="2">
    <source>
        <dbReference type="Pfam" id="PF00582"/>
    </source>
</evidence>
<feature type="domain" description="UspA" evidence="2">
    <location>
        <begin position="150"/>
        <end position="277"/>
    </location>
</feature>